<dbReference type="EMBL" id="MU404350">
    <property type="protein sequence ID" value="KAI1618802.1"/>
    <property type="molecule type" value="Genomic_DNA"/>
</dbReference>
<dbReference type="GO" id="GO:0000981">
    <property type="term" value="F:DNA-binding transcription factor activity, RNA polymerase II-specific"/>
    <property type="evidence" value="ECO:0007669"/>
    <property type="project" value="InterPro"/>
</dbReference>
<keyword evidence="5" id="KW-0539">Nucleus</keyword>
<keyword evidence="2" id="KW-0805">Transcription regulation</keyword>
<gene>
    <name evidence="8" type="ORF">EDD36DRAFT_460439</name>
</gene>
<dbReference type="GO" id="GO:0003677">
    <property type="term" value="F:DNA binding"/>
    <property type="evidence" value="ECO:0007669"/>
    <property type="project" value="UniProtKB-KW"/>
</dbReference>
<name>A0AAN6II04_9EURO</name>
<dbReference type="InterPro" id="IPR036864">
    <property type="entry name" value="Zn2-C6_fun-type_DNA-bd_sf"/>
</dbReference>
<keyword evidence="3" id="KW-0238">DNA-binding</keyword>
<reference evidence="8" key="1">
    <citation type="journal article" date="2022" name="bioRxiv">
        <title>Deciphering the potential niche of two novel black yeast fungi from a biological soil crust based on their genomes, phenotypes, and melanin regulation.</title>
        <authorList>
            <consortium name="DOE Joint Genome Institute"/>
            <person name="Carr E.C."/>
            <person name="Barton Q."/>
            <person name="Grambo S."/>
            <person name="Sullivan M."/>
            <person name="Renfro C.M."/>
            <person name="Kuo A."/>
            <person name="Pangilinan J."/>
            <person name="Lipzen A."/>
            <person name="Keymanesh K."/>
            <person name="Savage E."/>
            <person name="Barry K."/>
            <person name="Grigoriev I.V."/>
            <person name="Riekhof W.R."/>
            <person name="Harris S.S."/>
        </authorList>
    </citation>
    <scope>NUCLEOTIDE SEQUENCE</scope>
    <source>
        <strain evidence="8">JF 03-4F</strain>
    </source>
</reference>
<feature type="domain" description="Zn(2)-C6 fungal-type" evidence="7">
    <location>
        <begin position="36"/>
        <end position="65"/>
    </location>
</feature>
<feature type="region of interest" description="Disordered" evidence="6">
    <location>
        <begin position="117"/>
        <end position="149"/>
    </location>
</feature>
<dbReference type="PROSITE" id="PS00463">
    <property type="entry name" value="ZN2_CY6_FUNGAL_1"/>
    <property type="match status" value="1"/>
</dbReference>
<protein>
    <submittedName>
        <fullName evidence="8">Fungal-specific transcription factor domain-containing protein</fullName>
    </submittedName>
</protein>
<evidence type="ECO:0000259" key="7">
    <source>
        <dbReference type="PROSITE" id="PS50048"/>
    </source>
</evidence>
<organism evidence="8 9">
    <name type="scientific">Exophiala viscosa</name>
    <dbReference type="NCBI Taxonomy" id="2486360"/>
    <lineage>
        <taxon>Eukaryota</taxon>
        <taxon>Fungi</taxon>
        <taxon>Dikarya</taxon>
        <taxon>Ascomycota</taxon>
        <taxon>Pezizomycotina</taxon>
        <taxon>Eurotiomycetes</taxon>
        <taxon>Chaetothyriomycetidae</taxon>
        <taxon>Chaetothyriales</taxon>
        <taxon>Herpotrichiellaceae</taxon>
        <taxon>Exophiala</taxon>
    </lineage>
</organism>
<dbReference type="InterPro" id="IPR050797">
    <property type="entry name" value="Carb_Metab_Trans_Reg"/>
</dbReference>
<dbReference type="Pfam" id="PF04082">
    <property type="entry name" value="Fungal_trans"/>
    <property type="match status" value="1"/>
</dbReference>
<dbReference type="CDD" id="cd12148">
    <property type="entry name" value="fungal_TF_MHR"/>
    <property type="match status" value="1"/>
</dbReference>
<evidence type="ECO:0000313" key="9">
    <source>
        <dbReference type="Proteomes" id="UP001203852"/>
    </source>
</evidence>
<evidence type="ECO:0000256" key="3">
    <source>
        <dbReference type="ARBA" id="ARBA00023125"/>
    </source>
</evidence>
<dbReference type="PANTHER" id="PTHR31668:SF23">
    <property type="entry name" value="ZN(II)2CYS6 TRANSCRIPTION FACTOR (EUROFUNG)"/>
    <property type="match status" value="1"/>
</dbReference>
<dbReference type="PROSITE" id="PS50048">
    <property type="entry name" value="ZN2_CY6_FUNGAL_2"/>
    <property type="match status" value="1"/>
</dbReference>
<feature type="compositionally biased region" description="Polar residues" evidence="6">
    <location>
        <begin position="122"/>
        <end position="136"/>
    </location>
</feature>
<feature type="region of interest" description="Disordered" evidence="6">
    <location>
        <begin position="72"/>
        <end position="95"/>
    </location>
</feature>
<evidence type="ECO:0000256" key="4">
    <source>
        <dbReference type="ARBA" id="ARBA00023163"/>
    </source>
</evidence>
<dbReference type="GO" id="GO:0005634">
    <property type="term" value="C:nucleus"/>
    <property type="evidence" value="ECO:0007669"/>
    <property type="project" value="TreeGrafter"/>
</dbReference>
<evidence type="ECO:0000256" key="1">
    <source>
        <dbReference type="ARBA" id="ARBA00022723"/>
    </source>
</evidence>
<accession>A0AAN6II04</accession>
<comment type="caution">
    <text evidence="8">The sequence shown here is derived from an EMBL/GenBank/DDBJ whole genome shotgun (WGS) entry which is preliminary data.</text>
</comment>
<dbReference type="GO" id="GO:0006351">
    <property type="term" value="P:DNA-templated transcription"/>
    <property type="evidence" value="ECO:0007669"/>
    <property type="project" value="InterPro"/>
</dbReference>
<dbReference type="CDD" id="cd00067">
    <property type="entry name" value="GAL4"/>
    <property type="match status" value="1"/>
</dbReference>
<evidence type="ECO:0000256" key="5">
    <source>
        <dbReference type="ARBA" id="ARBA00023242"/>
    </source>
</evidence>
<keyword evidence="1" id="KW-0479">Metal-binding</keyword>
<dbReference type="Proteomes" id="UP001203852">
    <property type="component" value="Unassembled WGS sequence"/>
</dbReference>
<dbReference type="InterPro" id="IPR007219">
    <property type="entry name" value="XnlR_reg_dom"/>
</dbReference>
<keyword evidence="4" id="KW-0804">Transcription</keyword>
<keyword evidence="9" id="KW-1185">Reference proteome</keyword>
<dbReference type="GO" id="GO:0001080">
    <property type="term" value="P:nitrogen catabolite activation of transcription from RNA polymerase II promoter"/>
    <property type="evidence" value="ECO:0007669"/>
    <property type="project" value="TreeGrafter"/>
</dbReference>
<sequence>MYHRPVQEEQTPPRRRFQIHSEFGIARQRRSRKARPCDVCRKRKTACVINDRPPCVFCKSRGLTCQSTLGPRRLHNFPSPGVGDYEQDGSGGHSLAATTNTPGEHVLSVEGVPESPLVADQSIGTPSLDSIRTNDTGRGPTDNGVVSPVGTATVRSDSKVYTLEDGIDVTARSMGIAAEQDPHLLAFFRAIIIDEQDRVHSNVVQVSLGDASTGAVPIHFTLLQNDFQSHDNQIRYEASDEIESKVGPYGPNLVKLYFKHIHSVYCVISKTRFLRAYRTDKTSIPASLRGVVYGLASVFWNDDSLLRTVPQPFEQYELFLAARASLERELDAPNLWKMQACLLIIHEATPSYWSHETPRAWTLSAQAVACAQEIGLHRDPSDWKIAPWEKSLRKKLWWATYMTDIWSSITNGNPSHIHSSSYTTSNLDMADLEFDEDVPEDLQDMVHPTNRRFDIATAARFWEHIKLTQLTHRLLETALTDQSVKIPKLDQAQQESRLLRIQRELKAWYNMLPQCLTMHYSTRDCRVAHNGRIHLGYHATQILLLRALMAPATEEAKHNPASSLRRYFEAAVEEATSFSDFVHGITHEDVEAFWGCRESKSEEGPWLTWKHPSSMLTGTPVHLDSRGQLVLAGSFTIYLFFLSSGPQEVQTTYERLENFQGSLLRIASFAGEPAKGLFWPITLRIDCFFKHAAQIMREGTVANYSALGRMVDVSP</sequence>
<dbReference type="SMART" id="SM00906">
    <property type="entry name" value="Fungal_trans"/>
    <property type="match status" value="1"/>
</dbReference>
<dbReference type="AlphaFoldDB" id="A0AAN6II04"/>
<dbReference type="PANTHER" id="PTHR31668">
    <property type="entry name" value="GLUCOSE TRANSPORT TRANSCRIPTION REGULATOR RGT1-RELATED-RELATED"/>
    <property type="match status" value="1"/>
</dbReference>
<evidence type="ECO:0000313" key="8">
    <source>
        <dbReference type="EMBL" id="KAI1618802.1"/>
    </source>
</evidence>
<dbReference type="SUPFAM" id="SSF57701">
    <property type="entry name" value="Zn2/Cys6 DNA-binding domain"/>
    <property type="match status" value="1"/>
</dbReference>
<dbReference type="InterPro" id="IPR001138">
    <property type="entry name" value="Zn2Cys6_DnaBD"/>
</dbReference>
<evidence type="ECO:0000256" key="2">
    <source>
        <dbReference type="ARBA" id="ARBA00023015"/>
    </source>
</evidence>
<dbReference type="GO" id="GO:0008270">
    <property type="term" value="F:zinc ion binding"/>
    <property type="evidence" value="ECO:0007669"/>
    <property type="project" value="InterPro"/>
</dbReference>
<proteinExistence type="predicted"/>
<evidence type="ECO:0000256" key="6">
    <source>
        <dbReference type="SAM" id="MobiDB-lite"/>
    </source>
</evidence>